<dbReference type="AlphaFoldDB" id="A0A0C3KJW4"/>
<keyword evidence="1" id="KW-1133">Transmembrane helix</keyword>
<dbReference type="PANTHER" id="PTHR37919">
    <property type="entry name" value="PROTEIN CBG05606"/>
    <property type="match status" value="1"/>
</dbReference>
<evidence type="ECO:0000313" key="2">
    <source>
        <dbReference type="EMBL" id="KIO21753.1"/>
    </source>
</evidence>
<feature type="transmembrane region" description="Helical" evidence="1">
    <location>
        <begin position="100"/>
        <end position="121"/>
    </location>
</feature>
<dbReference type="HOGENOM" id="CLU_076143_2_1_1"/>
<reference evidence="3" key="2">
    <citation type="submission" date="2015-01" db="EMBL/GenBank/DDBJ databases">
        <title>Evolutionary Origins and Diversification of the Mycorrhizal Mutualists.</title>
        <authorList>
            <consortium name="DOE Joint Genome Institute"/>
            <consortium name="Mycorrhizal Genomics Consortium"/>
            <person name="Kohler A."/>
            <person name="Kuo A."/>
            <person name="Nagy L.G."/>
            <person name="Floudas D."/>
            <person name="Copeland A."/>
            <person name="Barry K.W."/>
            <person name="Cichocki N."/>
            <person name="Veneault-Fourrey C."/>
            <person name="LaButti K."/>
            <person name="Lindquist E.A."/>
            <person name="Lipzen A."/>
            <person name="Lundell T."/>
            <person name="Morin E."/>
            <person name="Murat C."/>
            <person name="Riley R."/>
            <person name="Ohm R."/>
            <person name="Sun H."/>
            <person name="Tunlid A."/>
            <person name="Henrissat B."/>
            <person name="Grigoriev I.V."/>
            <person name="Hibbett D.S."/>
            <person name="Martin F."/>
        </authorList>
    </citation>
    <scope>NUCLEOTIDE SEQUENCE [LARGE SCALE GENOMIC DNA]</scope>
    <source>
        <strain evidence="3">MUT 4182</strain>
    </source>
</reference>
<accession>A0A0C3KJW4</accession>
<keyword evidence="1" id="KW-0812">Transmembrane</keyword>
<organism evidence="2 3">
    <name type="scientific">Tulasnella calospora MUT 4182</name>
    <dbReference type="NCBI Taxonomy" id="1051891"/>
    <lineage>
        <taxon>Eukaryota</taxon>
        <taxon>Fungi</taxon>
        <taxon>Dikarya</taxon>
        <taxon>Basidiomycota</taxon>
        <taxon>Agaricomycotina</taxon>
        <taxon>Agaricomycetes</taxon>
        <taxon>Cantharellales</taxon>
        <taxon>Tulasnellaceae</taxon>
        <taxon>Tulasnella</taxon>
    </lineage>
</organism>
<feature type="transmembrane region" description="Helical" evidence="1">
    <location>
        <begin position="15"/>
        <end position="35"/>
    </location>
</feature>
<name>A0A0C3KJW4_9AGAM</name>
<dbReference type="STRING" id="1051891.A0A0C3KJW4"/>
<keyword evidence="3" id="KW-1185">Reference proteome</keyword>
<dbReference type="Proteomes" id="UP000054248">
    <property type="component" value="Unassembled WGS sequence"/>
</dbReference>
<proteinExistence type="predicted"/>
<sequence>MATSSSVKPSQQSWIWWWFMLSSLLVTWDIGYCYLRPRSMPGGDLAWIWAPYAKYVTVDKIYGFEALETKNGFTNAQTTLNVVETFLNYLYCYLGAKHPLAVLVGFTSVVMTVSKTLLYWFQEYFCDYCAAGHNSLYDAFWFWMVPNVLWIVVPGYILYLFAQDLAGSLLVADRATRQLRNGKAQ</sequence>
<reference evidence="2 3" key="1">
    <citation type="submission" date="2014-04" db="EMBL/GenBank/DDBJ databases">
        <authorList>
            <consortium name="DOE Joint Genome Institute"/>
            <person name="Kuo A."/>
            <person name="Girlanda M."/>
            <person name="Perotto S."/>
            <person name="Kohler A."/>
            <person name="Nagy L.G."/>
            <person name="Floudas D."/>
            <person name="Copeland A."/>
            <person name="Barry K.W."/>
            <person name="Cichocki N."/>
            <person name="Veneault-Fourrey C."/>
            <person name="LaButti K."/>
            <person name="Lindquist E.A."/>
            <person name="Lipzen A."/>
            <person name="Lundell T."/>
            <person name="Morin E."/>
            <person name="Murat C."/>
            <person name="Sun H."/>
            <person name="Tunlid A."/>
            <person name="Henrissat B."/>
            <person name="Grigoriev I.V."/>
            <person name="Hibbett D.S."/>
            <person name="Martin F."/>
            <person name="Nordberg H.P."/>
            <person name="Cantor M.N."/>
            <person name="Hua S.X."/>
        </authorList>
    </citation>
    <scope>NUCLEOTIDE SEQUENCE [LARGE SCALE GENOMIC DNA]</scope>
    <source>
        <strain evidence="2 3">MUT 4182</strain>
    </source>
</reference>
<dbReference type="EMBL" id="KN823129">
    <property type="protein sequence ID" value="KIO21753.1"/>
    <property type="molecule type" value="Genomic_DNA"/>
</dbReference>
<evidence type="ECO:0000256" key="1">
    <source>
        <dbReference type="SAM" id="Phobius"/>
    </source>
</evidence>
<evidence type="ECO:0008006" key="4">
    <source>
        <dbReference type="Google" id="ProtNLM"/>
    </source>
</evidence>
<gene>
    <name evidence="2" type="ORF">M407DRAFT_245385</name>
</gene>
<dbReference type="PANTHER" id="PTHR37919:SF2">
    <property type="entry name" value="EXPERA DOMAIN-CONTAINING PROTEIN"/>
    <property type="match status" value="1"/>
</dbReference>
<protein>
    <recommendedName>
        <fullName evidence="4">EXPERA domain-containing protein</fullName>
    </recommendedName>
</protein>
<dbReference type="OrthoDB" id="60858at2759"/>
<evidence type="ECO:0000313" key="3">
    <source>
        <dbReference type="Proteomes" id="UP000054248"/>
    </source>
</evidence>
<feature type="transmembrane region" description="Helical" evidence="1">
    <location>
        <begin position="141"/>
        <end position="162"/>
    </location>
</feature>
<keyword evidence="1" id="KW-0472">Membrane</keyword>